<dbReference type="SUPFAM" id="SSF53474">
    <property type="entry name" value="alpha/beta-Hydrolases"/>
    <property type="match status" value="1"/>
</dbReference>
<dbReference type="PANTHER" id="PTHR46082">
    <property type="entry name" value="ATP/GTP-BINDING PROTEIN-RELATED"/>
    <property type="match status" value="1"/>
</dbReference>
<dbReference type="Gene3D" id="3.40.50.1820">
    <property type="entry name" value="alpha/beta hydrolase"/>
    <property type="match status" value="1"/>
</dbReference>
<dbReference type="SUPFAM" id="SSF52540">
    <property type="entry name" value="P-loop containing nucleoside triphosphate hydrolases"/>
    <property type="match status" value="1"/>
</dbReference>
<dbReference type="PRINTS" id="PR00381">
    <property type="entry name" value="KINESINLIGHT"/>
</dbReference>
<feature type="compositionally biased region" description="Polar residues" evidence="1">
    <location>
        <begin position="221"/>
        <end position="234"/>
    </location>
</feature>
<keyword evidence="4" id="KW-1185">Reference proteome</keyword>
<dbReference type="Pfam" id="PF25000">
    <property type="entry name" value="DUF7779"/>
    <property type="match status" value="1"/>
</dbReference>
<dbReference type="PANTHER" id="PTHR46082:SF6">
    <property type="entry name" value="AAA+ ATPASE DOMAIN-CONTAINING PROTEIN-RELATED"/>
    <property type="match status" value="1"/>
</dbReference>
<dbReference type="STRING" id="2004952.A0A2C5Z323"/>
<dbReference type="SUPFAM" id="SSF48452">
    <property type="entry name" value="TPR-like"/>
    <property type="match status" value="3"/>
</dbReference>
<protein>
    <recommendedName>
        <fullName evidence="2">DUF7779 domain-containing protein</fullName>
    </recommendedName>
</protein>
<sequence length="1356" mass="152854">MLAERLLNIREMELAKERQSSMPSHQFQFQVEEEARSRNDGGSHYPVWGSNLMGPEEPGLQSPQETVKQRWIDQGIWTGTLEVDAVAYSKVKAAWIRSGIWDQTWALLPGKSWKHERPLDDVLANDAAYVEACRLVDLSRKTQSVVPDMGQVRPSNKKLPERPANHDKALRVRGVPRHWEVSRLETFLKQHDADLKVKSLAQEIHGRSSTGTVSCRDGSDVASSIPLSQDSASGTRPQVLTLDADFTGMTTLYAPRDENHRLDVVAISGLGGHAFGSFKERGGSHMWLRDALPHDLKSESTDKKMARVMTYGYESAVEKSQSVDNLEDLATGLHSSLLTLASSAQMKPIIFIAHSLGGLIMLITLAKSKQEDDKRLVKAVYGIVFFGVPHDGMDISSLIPMVGDGPNRFLVESLNRINSQILSMQQRDFHKSLGSESEIVCFYETRQSPTASQDKRGKWTMSGPLAVLVTKSSATHCRPWEDGPEHMCAVGRSHSEMVKFKDQDAEYEKASSRLRGLARRAVMGRRQRQALDAKFIVPYNKNPDFVGRSNILDDVKKLMGFGQRPGAGEPRSRVALHGLGGVGCVDSILLEEQAVNMDRKTQIVLSYVYWLQEACPDVSVFWVHASSADRFRQSYACIAQDYKIPGHNDAKKDVLLLVKQWLENKAKGPWLMVVDNADDEPLFFGDAAADRPKSSGNDKIGQYIPESGRGRVLVTTRNKKVALRLTKSVAACNVKIPKMADKDANKLMQTMLPSNDKNRNKLSKLCSRLENLPLALTQAAAFIQTNSISIDDYLKLLGNNDQGVVDLLSQDFETTGRDSEALQAVAQTWMVSFRKIQKQDVLAGKLLSLMCLFDRQAIPIKFLSHYSEKKQNGGPKSPVELTKSAGLLKAFSLVSEEKSGSLDMHRLVQLVTRRWLTMDGKLSEFEQQALLTVSEEWPNEKFENRTKRTAYLPHAQAVLRFQGPDDGQRAKASLLHRVAHHLDTEGRWNEAERFSLDSVKIHKKVLGHEHPHTLATMGSLAMTYRNQGRWKEAEKLELQVLKIRKGALGDDPHLDMNNLALTYQDQGRWKEAEKLQIQVWEARKRVLGHEHPKTLTSMNNLAATYASQGLLEKAQELDIQVLEARKRILGHEHPETLASMNNLASSYAQQRRFKEAEALRIQVWEAQKRVLGPEHPHTLITKANLASTYYQQRRLKKAENLQMQVWEAQKRVLGHAHPDTLTIMDSLALIYAEQGRLKESEKLHKQAWEARKKVLGHEHPSTLRTKTNLASTYYNQGRFNEAEQLEAQALKTRKQLLGKEHPETLRTMHDLACTWYKMRRINEAKALMRDCILYKEKVLGRDHPDTQSSASILAGW</sequence>
<dbReference type="InterPro" id="IPR053137">
    <property type="entry name" value="NLR-like"/>
</dbReference>
<evidence type="ECO:0000256" key="1">
    <source>
        <dbReference type="SAM" id="MobiDB-lite"/>
    </source>
</evidence>
<feature type="domain" description="DUF7779" evidence="2">
    <location>
        <begin position="839"/>
        <end position="917"/>
    </location>
</feature>
<dbReference type="Gene3D" id="3.40.50.300">
    <property type="entry name" value="P-loop containing nucleotide triphosphate hydrolases"/>
    <property type="match status" value="1"/>
</dbReference>
<feature type="compositionally biased region" description="Polar residues" evidence="1">
    <location>
        <begin position="20"/>
        <end position="29"/>
    </location>
</feature>
<name>A0A2C5Z323_9HYPO</name>
<feature type="region of interest" description="Disordered" evidence="1">
    <location>
        <begin position="18"/>
        <end position="64"/>
    </location>
</feature>
<dbReference type="InterPro" id="IPR029058">
    <property type="entry name" value="AB_hydrolase_fold"/>
</dbReference>
<proteinExistence type="predicted"/>
<dbReference type="Proteomes" id="UP000226431">
    <property type="component" value="Unassembled WGS sequence"/>
</dbReference>
<dbReference type="InterPro" id="IPR056681">
    <property type="entry name" value="DUF7779"/>
</dbReference>
<evidence type="ECO:0000259" key="2">
    <source>
        <dbReference type="Pfam" id="PF25000"/>
    </source>
</evidence>
<dbReference type="InterPro" id="IPR011990">
    <property type="entry name" value="TPR-like_helical_dom_sf"/>
</dbReference>
<evidence type="ECO:0000313" key="3">
    <source>
        <dbReference type="EMBL" id="PHH75427.1"/>
    </source>
</evidence>
<reference evidence="3 4" key="1">
    <citation type="submission" date="2017-06" db="EMBL/GenBank/DDBJ databases">
        <title>Ant-infecting Ophiocordyceps genomes reveal a high diversity of potential behavioral manipulation genes and a possible major role for enterotoxins.</title>
        <authorList>
            <person name="De Bekker C."/>
            <person name="Evans H.C."/>
            <person name="Brachmann A."/>
            <person name="Hughes D.P."/>
        </authorList>
    </citation>
    <scope>NUCLEOTIDE SEQUENCE [LARGE SCALE GENOMIC DNA]</scope>
    <source>
        <strain evidence="3 4">Map16</strain>
    </source>
</reference>
<dbReference type="OrthoDB" id="4924958at2759"/>
<organism evidence="3 4">
    <name type="scientific">Ophiocordyceps camponoti-rufipedis</name>
    <dbReference type="NCBI Taxonomy" id="2004952"/>
    <lineage>
        <taxon>Eukaryota</taxon>
        <taxon>Fungi</taxon>
        <taxon>Dikarya</taxon>
        <taxon>Ascomycota</taxon>
        <taxon>Pezizomycotina</taxon>
        <taxon>Sordariomycetes</taxon>
        <taxon>Hypocreomycetidae</taxon>
        <taxon>Hypocreales</taxon>
        <taxon>Ophiocordycipitaceae</taxon>
        <taxon>Ophiocordyceps</taxon>
    </lineage>
</organism>
<feature type="region of interest" description="Disordered" evidence="1">
    <location>
        <begin position="209"/>
        <end position="234"/>
    </location>
</feature>
<comment type="caution">
    <text evidence="3">The sequence shown here is derived from an EMBL/GenBank/DDBJ whole genome shotgun (WGS) entry which is preliminary data.</text>
</comment>
<evidence type="ECO:0000313" key="4">
    <source>
        <dbReference type="Proteomes" id="UP000226431"/>
    </source>
</evidence>
<dbReference type="EMBL" id="NJES01000217">
    <property type="protein sequence ID" value="PHH75427.1"/>
    <property type="molecule type" value="Genomic_DNA"/>
</dbReference>
<dbReference type="Gene3D" id="1.25.40.10">
    <property type="entry name" value="Tetratricopeptide repeat domain"/>
    <property type="match status" value="3"/>
</dbReference>
<dbReference type="Pfam" id="PF13374">
    <property type="entry name" value="TPR_10"/>
    <property type="match status" value="1"/>
</dbReference>
<dbReference type="InterPro" id="IPR027417">
    <property type="entry name" value="P-loop_NTPase"/>
</dbReference>
<dbReference type="Pfam" id="PF13424">
    <property type="entry name" value="TPR_12"/>
    <property type="match status" value="4"/>
</dbReference>
<gene>
    <name evidence="3" type="ORF">CDD80_2380</name>
</gene>
<accession>A0A2C5Z323</accession>